<dbReference type="Gene3D" id="1.10.800.10">
    <property type="entry name" value="Aromatic amino acid hydroxylase"/>
    <property type="match status" value="1"/>
</dbReference>
<dbReference type="PANTHER" id="PTHR11473">
    <property type="entry name" value="AROMATIC AMINO ACID HYDROXYLASE"/>
    <property type="match status" value="1"/>
</dbReference>
<dbReference type="AlphaFoldDB" id="A0A7S1LIH3"/>
<dbReference type="PROSITE" id="PS51410">
    <property type="entry name" value="BH4_AAA_HYDROXYL_2"/>
    <property type="match status" value="1"/>
</dbReference>
<dbReference type="EC" id="1.14.16.1" evidence="3"/>
<sequence>MLRRSARVFCAQSFEEQYRSAASGIKGGSSSQLSSIHIGVNRSECGALLDVLRKFEDADISLEHIQSRRTPLRNKSKVTSIMLHAPYVKTHPKMVSVMAELEKMNLPILSVQGSWDIPWFPTCAADLDLLDQQTLAAGAELADDPENPHPGFHDQEYRSRRTKIVEAAHKYRHGQPLPDVDYNEAENKTWEAVWKQLTGLHNTHACKEYNRAFPRLIESANFRRDRVPQLSDLSNFLQEETGFTLRPVAGLLSTRDFLNALAFRVFYSTQYIRHHSKPFYTPEPDCVHELLGHAPLFADPAFADFSQEIGLLSLGASDADIDRLGKLYWYSVEFGLTKEGGSVRAYGAGLLSSFGELEYSLTDKPKKLPWDPWVASELEFPITTYQPTYFVAESFVDAQDKLRAFGRTFDRPFFIEHIAATNSVRTWPMHDFQ</sequence>
<feature type="binding site" evidence="8">
    <location>
        <position position="288"/>
    </location>
    <ligand>
        <name>Fe cation</name>
        <dbReference type="ChEBI" id="CHEBI:24875"/>
    </ligand>
</feature>
<evidence type="ECO:0000256" key="5">
    <source>
        <dbReference type="ARBA" id="ARBA00023002"/>
    </source>
</evidence>
<feature type="binding site" evidence="8">
    <location>
        <position position="333"/>
    </location>
    <ligand>
        <name>Fe cation</name>
        <dbReference type="ChEBI" id="CHEBI:24875"/>
    </ligand>
</feature>
<organism evidence="10">
    <name type="scientific">Neobodo designis</name>
    <name type="common">Flagellated protozoan</name>
    <name type="synonym">Bodo designis</name>
    <dbReference type="NCBI Taxonomy" id="312471"/>
    <lineage>
        <taxon>Eukaryota</taxon>
        <taxon>Discoba</taxon>
        <taxon>Euglenozoa</taxon>
        <taxon>Kinetoplastea</taxon>
        <taxon>Metakinetoplastina</taxon>
        <taxon>Neobodonida</taxon>
        <taxon>Neobodo</taxon>
    </lineage>
</organism>
<dbReference type="InterPro" id="IPR019774">
    <property type="entry name" value="Aromatic-AA_hydroxylase_C"/>
</dbReference>
<dbReference type="InterPro" id="IPR036329">
    <property type="entry name" value="Aro-AA_hydroxylase_C_sf"/>
</dbReference>
<keyword evidence="4 8" id="KW-0479">Metal-binding</keyword>
<evidence type="ECO:0000256" key="7">
    <source>
        <dbReference type="ARBA" id="ARBA00023033"/>
    </source>
</evidence>
<evidence type="ECO:0000256" key="4">
    <source>
        <dbReference type="ARBA" id="ARBA00022723"/>
    </source>
</evidence>
<dbReference type="InterPro" id="IPR036951">
    <property type="entry name" value="ArAA_hydroxylase_sf"/>
</dbReference>
<keyword evidence="6 8" id="KW-0408">Iron</keyword>
<dbReference type="SUPFAM" id="SSF56534">
    <property type="entry name" value="Aromatic aminoacid monoxygenases, catalytic and oligomerization domains"/>
    <property type="match status" value="1"/>
</dbReference>
<accession>A0A7S1LIH3</accession>
<dbReference type="PANTHER" id="PTHR11473:SF24">
    <property type="entry name" value="PHENYLALANINE-4-HYDROXYLASE"/>
    <property type="match status" value="1"/>
</dbReference>
<evidence type="ECO:0000256" key="6">
    <source>
        <dbReference type="ARBA" id="ARBA00023004"/>
    </source>
</evidence>
<reference evidence="10" key="1">
    <citation type="submission" date="2021-01" db="EMBL/GenBank/DDBJ databases">
        <authorList>
            <person name="Corre E."/>
            <person name="Pelletier E."/>
            <person name="Niang G."/>
            <person name="Scheremetjew M."/>
            <person name="Finn R."/>
            <person name="Kale V."/>
            <person name="Holt S."/>
            <person name="Cochrane G."/>
            <person name="Meng A."/>
            <person name="Brown T."/>
            <person name="Cohen L."/>
        </authorList>
    </citation>
    <scope>NUCLEOTIDE SEQUENCE</scope>
    <source>
        <strain evidence="10">CCAP 1951/1</strain>
    </source>
</reference>
<keyword evidence="5" id="KW-0560">Oxidoreductase</keyword>
<keyword evidence="7" id="KW-0503">Monooxygenase</keyword>
<name>A0A7S1LIH3_NEODS</name>
<gene>
    <name evidence="10" type="ORF">NDES1114_LOCUS9310</name>
</gene>
<feature type="binding site" evidence="8">
    <location>
        <position position="293"/>
    </location>
    <ligand>
        <name>Fe cation</name>
        <dbReference type="ChEBI" id="CHEBI:24875"/>
    </ligand>
</feature>
<evidence type="ECO:0000256" key="1">
    <source>
        <dbReference type="ARBA" id="ARBA00001954"/>
    </source>
</evidence>
<proteinExistence type="inferred from homology"/>
<dbReference type="EMBL" id="HBGF01014224">
    <property type="protein sequence ID" value="CAD9105110.1"/>
    <property type="molecule type" value="Transcribed_RNA"/>
</dbReference>
<evidence type="ECO:0000256" key="8">
    <source>
        <dbReference type="PIRSR" id="PIRSR601273-2"/>
    </source>
</evidence>
<evidence type="ECO:0000256" key="2">
    <source>
        <dbReference type="ARBA" id="ARBA00009712"/>
    </source>
</evidence>
<dbReference type="Pfam" id="PF00351">
    <property type="entry name" value="Biopterin_H"/>
    <property type="match status" value="1"/>
</dbReference>
<dbReference type="GO" id="GO:0005506">
    <property type="term" value="F:iron ion binding"/>
    <property type="evidence" value="ECO:0007669"/>
    <property type="project" value="InterPro"/>
</dbReference>
<evidence type="ECO:0000259" key="9">
    <source>
        <dbReference type="PROSITE" id="PS51410"/>
    </source>
</evidence>
<feature type="domain" description="Biopterin-dependent aromatic amino acid hydroxylase family profile" evidence="9">
    <location>
        <begin position="105"/>
        <end position="433"/>
    </location>
</feature>
<evidence type="ECO:0000256" key="3">
    <source>
        <dbReference type="ARBA" id="ARBA00011995"/>
    </source>
</evidence>
<comment type="similarity">
    <text evidence="2">Belongs to the biopterin-dependent aromatic amino acid hydroxylase family.</text>
</comment>
<dbReference type="GO" id="GO:0004505">
    <property type="term" value="F:phenylalanine 4-monooxygenase activity"/>
    <property type="evidence" value="ECO:0007669"/>
    <property type="project" value="UniProtKB-EC"/>
</dbReference>
<evidence type="ECO:0000313" key="10">
    <source>
        <dbReference type="EMBL" id="CAD9105110.1"/>
    </source>
</evidence>
<comment type="cofactor">
    <cofactor evidence="1 8">
        <name>Fe(2+)</name>
        <dbReference type="ChEBI" id="CHEBI:29033"/>
    </cofactor>
</comment>
<dbReference type="InterPro" id="IPR001273">
    <property type="entry name" value="ArAA_hydroxylase"/>
</dbReference>
<dbReference type="PRINTS" id="PR00372">
    <property type="entry name" value="FYWHYDRXLASE"/>
</dbReference>
<protein>
    <recommendedName>
        <fullName evidence="3">phenylalanine 4-monooxygenase</fullName>
        <ecNumber evidence="3">1.14.16.1</ecNumber>
    </recommendedName>
</protein>